<evidence type="ECO:0000313" key="10">
    <source>
        <dbReference type="EMBL" id="QDU84271.1"/>
    </source>
</evidence>
<evidence type="ECO:0000256" key="2">
    <source>
        <dbReference type="ARBA" id="ARBA00022598"/>
    </source>
</evidence>
<feature type="compositionally biased region" description="Basic and acidic residues" evidence="7">
    <location>
        <begin position="1"/>
        <end position="10"/>
    </location>
</feature>
<dbReference type="InterPro" id="IPR037136">
    <property type="entry name" value="RNA3'_phos_cyclase_dom_sf"/>
</dbReference>
<dbReference type="InterPro" id="IPR017770">
    <property type="entry name" value="RNA3'_term_phos_cyc_type_1"/>
</dbReference>
<dbReference type="GO" id="GO:0005524">
    <property type="term" value="F:ATP binding"/>
    <property type="evidence" value="ECO:0007669"/>
    <property type="project" value="UniProtKB-KW"/>
</dbReference>
<dbReference type="EC" id="6.5.1.4" evidence="5 6"/>
<dbReference type="SUPFAM" id="SSF55205">
    <property type="entry name" value="EPT/RTPC-like"/>
    <property type="match status" value="2"/>
</dbReference>
<feature type="binding site" evidence="5">
    <location>
        <position position="115"/>
    </location>
    <ligand>
        <name>ATP</name>
        <dbReference type="ChEBI" id="CHEBI:30616"/>
    </ligand>
</feature>
<dbReference type="PANTHER" id="PTHR11096:SF0">
    <property type="entry name" value="RNA 3'-TERMINAL PHOSPHATE CYCLASE"/>
    <property type="match status" value="1"/>
</dbReference>
<comment type="subcellular location">
    <subcellularLocation>
        <location evidence="5">Cytoplasm</location>
    </subcellularLocation>
</comment>
<keyword evidence="3 5" id="KW-0547">Nucleotide-binding</keyword>
<evidence type="ECO:0000256" key="7">
    <source>
        <dbReference type="SAM" id="MobiDB-lite"/>
    </source>
</evidence>
<evidence type="ECO:0000259" key="9">
    <source>
        <dbReference type="Pfam" id="PF05189"/>
    </source>
</evidence>
<dbReference type="InterPro" id="IPR000228">
    <property type="entry name" value="RNA3'_term_phos_cyc"/>
</dbReference>
<evidence type="ECO:0000259" key="8">
    <source>
        <dbReference type="Pfam" id="PF01137"/>
    </source>
</evidence>
<dbReference type="InterPro" id="IPR013792">
    <property type="entry name" value="RNA3'P_cycl/enolpyr_Trfase_a/b"/>
</dbReference>
<comment type="similarity">
    <text evidence="1 5">Belongs to the RNA 3'-terminal cyclase family. Type 1 subfamily.</text>
</comment>
<dbReference type="SUPFAM" id="SSF52913">
    <property type="entry name" value="RNA 3'-terminal phosphate cyclase, RPTC, insert domain"/>
    <property type="match status" value="1"/>
</dbReference>
<feature type="domain" description="RNA 3'-terminal phosphate cyclase" evidence="8">
    <location>
        <begin position="24"/>
        <end position="341"/>
    </location>
</feature>
<dbReference type="GO" id="GO:0003963">
    <property type="term" value="F:RNA-3'-phosphate cyclase activity"/>
    <property type="evidence" value="ECO:0007669"/>
    <property type="project" value="UniProtKB-UniRule"/>
</dbReference>
<feature type="domain" description="RNA 3'-terminal phosphate cyclase insert" evidence="9">
    <location>
        <begin position="204"/>
        <end position="287"/>
    </location>
</feature>
<dbReference type="GO" id="GO:0005737">
    <property type="term" value="C:cytoplasm"/>
    <property type="evidence" value="ECO:0007669"/>
    <property type="project" value="UniProtKB-SubCell"/>
</dbReference>
<feature type="region of interest" description="Disordered" evidence="7">
    <location>
        <begin position="1"/>
        <end position="23"/>
    </location>
</feature>
<dbReference type="HAMAP" id="MF_00200">
    <property type="entry name" value="RTC"/>
    <property type="match status" value="1"/>
</dbReference>
<evidence type="ECO:0000313" key="11">
    <source>
        <dbReference type="Proteomes" id="UP000319342"/>
    </source>
</evidence>
<dbReference type="RefSeq" id="WP_145185510.1">
    <property type="nucleotide sequence ID" value="NZ_CP036290.1"/>
</dbReference>
<dbReference type="InterPro" id="IPR036553">
    <property type="entry name" value="RPTC_insert"/>
</dbReference>
<dbReference type="Proteomes" id="UP000319342">
    <property type="component" value="Chromosome"/>
</dbReference>
<dbReference type="NCBIfam" id="NF003246">
    <property type="entry name" value="PRK04204.1-2"/>
    <property type="match status" value="1"/>
</dbReference>
<accession>A0A518CYH5</accession>
<proteinExistence type="inferred from homology"/>
<evidence type="ECO:0000256" key="3">
    <source>
        <dbReference type="ARBA" id="ARBA00022741"/>
    </source>
</evidence>
<evidence type="ECO:0000256" key="5">
    <source>
        <dbReference type="HAMAP-Rule" id="MF_00200"/>
    </source>
</evidence>
<name>A0A518CYH5_9BACT</name>
<keyword evidence="5" id="KW-0067">ATP-binding</keyword>
<dbReference type="Gene3D" id="3.65.10.20">
    <property type="entry name" value="RNA 3'-terminal phosphate cyclase domain"/>
    <property type="match status" value="1"/>
</dbReference>
<dbReference type="PIRSF" id="PIRSF005378">
    <property type="entry name" value="RNA3'_term_phos_cycl_euk"/>
    <property type="match status" value="1"/>
</dbReference>
<evidence type="ECO:0000256" key="6">
    <source>
        <dbReference type="NCBIfam" id="TIGR03399"/>
    </source>
</evidence>
<dbReference type="EMBL" id="CP036290">
    <property type="protein sequence ID" value="QDU84271.1"/>
    <property type="molecule type" value="Genomic_DNA"/>
</dbReference>
<dbReference type="OrthoDB" id="9789235at2"/>
<evidence type="ECO:0000256" key="1">
    <source>
        <dbReference type="ARBA" id="ARBA00009206"/>
    </source>
</evidence>
<dbReference type="InterPro" id="IPR023797">
    <property type="entry name" value="RNA3'_phos_cyclase_dom"/>
</dbReference>
<dbReference type="PANTHER" id="PTHR11096">
    <property type="entry name" value="RNA 3' TERMINAL PHOSPHATE CYCLASE"/>
    <property type="match status" value="1"/>
</dbReference>
<reference evidence="10 11" key="1">
    <citation type="submission" date="2019-02" db="EMBL/GenBank/DDBJ databases">
        <title>Deep-cultivation of Planctomycetes and their phenomic and genomic characterization uncovers novel biology.</title>
        <authorList>
            <person name="Wiegand S."/>
            <person name="Jogler M."/>
            <person name="Boedeker C."/>
            <person name="Pinto D."/>
            <person name="Vollmers J."/>
            <person name="Rivas-Marin E."/>
            <person name="Kohn T."/>
            <person name="Peeters S.H."/>
            <person name="Heuer A."/>
            <person name="Rast P."/>
            <person name="Oberbeckmann S."/>
            <person name="Bunk B."/>
            <person name="Jeske O."/>
            <person name="Meyerdierks A."/>
            <person name="Storesund J.E."/>
            <person name="Kallscheuer N."/>
            <person name="Luecker S."/>
            <person name="Lage O.M."/>
            <person name="Pohl T."/>
            <person name="Merkel B.J."/>
            <person name="Hornburger P."/>
            <person name="Mueller R.-W."/>
            <person name="Bruemmer F."/>
            <person name="Labrenz M."/>
            <person name="Spormann A.M."/>
            <person name="Op den Camp H."/>
            <person name="Overmann J."/>
            <person name="Amann R."/>
            <person name="Jetten M.S.M."/>
            <person name="Mascher T."/>
            <person name="Medema M.H."/>
            <person name="Devos D.P."/>
            <person name="Kaster A.-K."/>
            <person name="Ovreas L."/>
            <person name="Rohde M."/>
            <person name="Galperin M.Y."/>
            <person name="Jogler C."/>
        </authorList>
    </citation>
    <scope>NUCLEOTIDE SEQUENCE [LARGE SCALE GENOMIC DNA]</scope>
    <source>
        <strain evidence="10 11">Pla163</strain>
    </source>
</reference>
<dbReference type="GO" id="GO:0006396">
    <property type="term" value="P:RNA processing"/>
    <property type="evidence" value="ECO:0007669"/>
    <property type="project" value="UniProtKB-UniRule"/>
</dbReference>
<evidence type="ECO:0000256" key="4">
    <source>
        <dbReference type="ARBA" id="ARBA00024481"/>
    </source>
</evidence>
<dbReference type="Gene3D" id="3.30.360.20">
    <property type="entry name" value="RNA 3'-terminal phosphate cyclase, insert domain"/>
    <property type="match status" value="1"/>
</dbReference>
<sequence length="365" mass="38513">MKPTTDDHARSPATDPVRLDGSLGEGGGQVLRSALALSCLTGRALELTHIRAGRRKPGLMRQHLTCVRAAARASGALVRGDELGSEALVFEPAGRYAVTGRFDIGTAGATSLVLQTVLYPLLFADGVSALELTGGTHVLAAPTFTFLTTSFLPLVKRMGADVHVEIERAGYYPAGGGHIRVAIEPLTAPLAPLDLDTTATDKGMYAVATTSKIDQRVGGRELRQLAALLPIGKNQLFDRRDRDSVGPGNVLSVDVPLEDGRVEHFTACGRRGVPSEKVAADLAHEVRAFRAAGVAVGEHLADQLLLPLALAGGGSFTTTTPSLHTRTNAEVIGHFLDVSFEYEELGPDRVRVRVEGTPLVPMPGG</sequence>
<protein>
    <recommendedName>
        <fullName evidence="5 6">RNA 3'-terminal phosphate cyclase</fullName>
        <shortName evidence="5">RNA cyclase</shortName>
        <shortName evidence="5">RNA-3'-phosphate cyclase</shortName>
        <ecNumber evidence="5 6">6.5.1.4</ecNumber>
    </recommendedName>
</protein>
<gene>
    <name evidence="5 10" type="primary">rtcA</name>
    <name evidence="10" type="ORF">Pla163_13780</name>
</gene>
<dbReference type="Pfam" id="PF05189">
    <property type="entry name" value="RTC_insert"/>
    <property type="match status" value="1"/>
</dbReference>
<comment type="catalytic activity">
    <reaction evidence="4 5">
        <text>a 3'-end 3'-phospho-ribonucleotide-RNA + ATP = a 3'-end 2',3'-cyclophospho-ribonucleotide-RNA + AMP + diphosphate</text>
        <dbReference type="Rhea" id="RHEA:23976"/>
        <dbReference type="Rhea" id="RHEA-COMP:10463"/>
        <dbReference type="Rhea" id="RHEA-COMP:10464"/>
        <dbReference type="ChEBI" id="CHEBI:30616"/>
        <dbReference type="ChEBI" id="CHEBI:33019"/>
        <dbReference type="ChEBI" id="CHEBI:83062"/>
        <dbReference type="ChEBI" id="CHEBI:83064"/>
        <dbReference type="ChEBI" id="CHEBI:456215"/>
        <dbReference type="EC" id="6.5.1.4"/>
    </reaction>
</comment>
<keyword evidence="2 5" id="KW-0436">Ligase</keyword>
<keyword evidence="11" id="KW-1185">Reference proteome</keyword>
<dbReference type="NCBIfam" id="TIGR03399">
    <property type="entry name" value="RNA_3prim_cycl"/>
    <property type="match status" value="1"/>
</dbReference>
<feature type="active site" description="Tele-AMP-histidine intermediate" evidence="5">
    <location>
        <position position="324"/>
    </location>
</feature>
<keyword evidence="5" id="KW-0963">Cytoplasm</keyword>
<dbReference type="InterPro" id="IPR013791">
    <property type="entry name" value="RNA3'-term_phos_cycl_insert"/>
</dbReference>
<feature type="binding site" evidence="5">
    <location>
        <begin position="299"/>
        <end position="303"/>
    </location>
    <ligand>
        <name>ATP</name>
        <dbReference type="ChEBI" id="CHEBI:30616"/>
    </ligand>
</feature>
<dbReference type="Pfam" id="PF01137">
    <property type="entry name" value="RTC"/>
    <property type="match status" value="1"/>
</dbReference>
<dbReference type="AlphaFoldDB" id="A0A518CYH5"/>
<comment type="function">
    <text evidence="5">Catalyzes the conversion of 3'-phosphate to a 2',3'-cyclic phosphodiester at the end of RNA. The mechanism of action of the enzyme occurs in 3 steps: (A) adenylation of the enzyme by ATP; (B) transfer of adenylate to an RNA-N3'P to produce RNA-N3'PP5'A; (C) and attack of the adjacent 2'-hydroxyl on the 3'-phosphorus in the diester linkage to produce the cyclic end product. The biological role of this enzyme is unknown but it is likely to function in some aspects of cellular RNA processing.</text>
</comment>
<organism evidence="10 11">
    <name type="scientific">Rohdeia mirabilis</name>
    <dbReference type="NCBI Taxonomy" id="2528008"/>
    <lineage>
        <taxon>Bacteria</taxon>
        <taxon>Pseudomonadati</taxon>
        <taxon>Planctomycetota</taxon>
        <taxon>Planctomycetia</taxon>
        <taxon>Planctomycetia incertae sedis</taxon>
        <taxon>Rohdeia</taxon>
    </lineage>
</organism>